<sequence>MRPKQSQGKKRLCSTRISSDSGSQSDEPEAKCSAPEDESIGSPKRVSHRLISKRNRPDFKLPTRDSIWKGIPSMKSPEKLNQITPRKSISNFIKVCNSYNFDDYDDDSTDEDDVSDSSSSSSSEDQAPKQVKNSHKRFRIASSSSEEGDKASDTEAKCYQPDTQAVSDEISKKDIGDQGQNNPSSTAGETIVERSSSATDLKVPETIDNTVLHSHTSSSHDSNDSDETFTPSKRLNHRAILDSDDDNESDNNISTNEKAEQNDLRLQRSNNLKQKQKSLFSDFKDVIAKTKSRLGNS</sequence>
<gene>
    <name evidence="2" type="ORF">EGW08_015856</name>
</gene>
<proteinExistence type="predicted"/>
<feature type="compositionally biased region" description="Polar residues" evidence="1">
    <location>
        <begin position="178"/>
        <end position="199"/>
    </location>
</feature>
<evidence type="ECO:0000256" key="1">
    <source>
        <dbReference type="SAM" id="MobiDB-lite"/>
    </source>
</evidence>
<organism evidence="2 3">
    <name type="scientific">Elysia chlorotica</name>
    <name type="common">Eastern emerald elysia</name>
    <name type="synonym">Sea slug</name>
    <dbReference type="NCBI Taxonomy" id="188477"/>
    <lineage>
        <taxon>Eukaryota</taxon>
        <taxon>Metazoa</taxon>
        <taxon>Spiralia</taxon>
        <taxon>Lophotrochozoa</taxon>
        <taxon>Mollusca</taxon>
        <taxon>Gastropoda</taxon>
        <taxon>Heterobranchia</taxon>
        <taxon>Euthyneura</taxon>
        <taxon>Panpulmonata</taxon>
        <taxon>Sacoglossa</taxon>
        <taxon>Placobranchoidea</taxon>
        <taxon>Plakobranchidae</taxon>
        <taxon>Elysia</taxon>
    </lineage>
</organism>
<protein>
    <submittedName>
        <fullName evidence="2">Uncharacterized protein</fullName>
    </submittedName>
</protein>
<feature type="region of interest" description="Disordered" evidence="1">
    <location>
        <begin position="1"/>
        <end position="86"/>
    </location>
</feature>
<dbReference type="Proteomes" id="UP000271974">
    <property type="component" value="Unassembled WGS sequence"/>
</dbReference>
<keyword evidence="3" id="KW-1185">Reference proteome</keyword>
<evidence type="ECO:0000313" key="3">
    <source>
        <dbReference type="Proteomes" id="UP000271974"/>
    </source>
</evidence>
<feature type="compositionally biased region" description="Polar residues" evidence="1">
    <location>
        <begin position="15"/>
        <end position="25"/>
    </location>
</feature>
<feature type="compositionally biased region" description="Basic and acidic residues" evidence="1">
    <location>
        <begin position="55"/>
        <end position="67"/>
    </location>
</feature>
<feature type="region of interest" description="Disordered" evidence="1">
    <location>
        <begin position="103"/>
        <end position="268"/>
    </location>
</feature>
<dbReference type="AlphaFoldDB" id="A0A3S1AZT2"/>
<feature type="compositionally biased region" description="Low complexity" evidence="1">
    <location>
        <begin position="116"/>
        <end position="125"/>
    </location>
</feature>
<feature type="compositionally biased region" description="Basic residues" evidence="1">
    <location>
        <begin position="1"/>
        <end position="13"/>
    </location>
</feature>
<feature type="compositionally biased region" description="Basic and acidic residues" evidence="1">
    <location>
        <begin position="147"/>
        <end position="156"/>
    </location>
</feature>
<accession>A0A3S1AZT2</accession>
<feature type="compositionally biased region" description="Basic and acidic residues" evidence="1">
    <location>
        <begin position="257"/>
        <end position="266"/>
    </location>
</feature>
<evidence type="ECO:0000313" key="2">
    <source>
        <dbReference type="EMBL" id="RUS76376.1"/>
    </source>
</evidence>
<feature type="compositionally biased region" description="Basic residues" evidence="1">
    <location>
        <begin position="45"/>
        <end position="54"/>
    </location>
</feature>
<dbReference type="OrthoDB" id="10072364at2759"/>
<comment type="caution">
    <text evidence="2">The sequence shown here is derived from an EMBL/GenBank/DDBJ whole genome shotgun (WGS) entry which is preliminary data.</text>
</comment>
<reference evidence="2 3" key="1">
    <citation type="submission" date="2019-01" db="EMBL/GenBank/DDBJ databases">
        <title>A draft genome assembly of the solar-powered sea slug Elysia chlorotica.</title>
        <authorList>
            <person name="Cai H."/>
            <person name="Li Q."/>
            <person name="Fang X."/>
            <person name="Li J."/>
            <person name="Curtis N.E."/>
            <person name="Altenburger A."/>
            <person name="Shibata T."/>
            <person name="Feng M."/>
            <person name="Maeda T."/>
            <person name="Schwartz J.A."/>
            <person name="Shigenobu S."/>
            <person name="Lundholm N."/>
            <person name="Nishiyama T."/>
            <person name="Yang H."/>
            <person name="Hasebe M."/>
            <person name="Li S."/>
            <person name="Pierce S.K."/>
            <person name="Wang J."/>
        </authorList>
    </citation>
    <scope>NUCLEOTIDE SEQUENCE [LARGE SCALE GENOMIC DNA]</scope>
    <source>
        <strain evidence="2">EC2010</strain>
        <tissue evidence="2">Whole organism of an adult</tissue>
    </source>
</reference>
<dbReference type="EMBL" id="RQTK01000667">
    <property type="protein sequence ID" value="RUS76376.1"/>
    <property type="molecule type" value="Genomic_DNA"/>
</dbReference>
<name>A0A3S1AZT2_ELYCH</name>
<feature type="compositionally biased region" description="Acidic residues" evidence="1">
    <location>
        <begin position="103"/>
        <end position="115"/>
    </location>
</feature>